<dbReference type="AlphaFoldDB" id="A0A0R2LBR1"/>
<name>A0A0R2LBR1_9LACO</name>
<accession>A0A0R2LBR1</accession>
<reference evidence="1 2" key="1">
    <citation type="journal article" date="2015" name="Genome Announc.">
        <title>Expanding the biotechnology potential of lactobacilli through comparative genomics of 213 strains and associated genera.</title>
        <authorList>
            <person name="Sun Z."/>
            <person name="Harris H.M."/>
            <person name="McCann A."/>
            <person name="Guo C."/>
            <person name="Argimon S."/>
            <person name="Zhang W."/>
            <person name="Yang X."/>
            <person name="Jeffery I.B."/>
            <person name="Cooney J.C."/>
            <person name="Kagawa T.F."/>
            <person name="Liu W."/>
            <person name="Song Y."/>
            <person name="Salvetti E."/>
            <person name="Wrobel A."/>
            <person name="Rasinkangas P."/>
            <person name="Parkhill J."/>
            <person name="Rea M.C."/>
            <person name="O'Sullivan O."/>
            <person name="Ritari J."/>
            <person name="Douillard F.P."/>
            <person name="Paul Ross R."/>
            <person name="Yang R."/>
            <person name="Briner A.E."/>
            <person name="Felis G.E."/>
            <person name="de Vos W.M."/>
            <person name="Barrangou R."/>
            <person name="Klaenhammer T.R."/>
            <person name="Caufield P.W."/>
            <person name="Cui Y."/>
            <person name="Zhang H."/>
            <person name="O'Toole P.W."/>
        </authorList>
    </citation>
    <scope>NUCLEOTIDE SEQUENCE [LARGE SCALE GENOMIC DNA]</scope>
    <source>
        <strain evidence="1 2">DSM 24716</strain>
    </source>
</reference>
<sequence>MKSRKLNLSELKSISGGWGIKVPWTWKIVANGWNHRKDIMSGINDGINMGKGKR</sequence>
<keyword evidence="2" id="KW-1185">Reference proteome</keyword>
<gene>
    <name evidence="1" type="ORF">IV57_GL002531</name>
</gene>
<dbReference type="Proteomes" id="UP000051006">
    <property type="component" value="Unassembled WGS sequence"/>
</dbReference>
<proteinExistence type="predicted"/>
<comment type="caution">
    <text evidence="1">The sequence shown here is derived from an EMBL/GenBank/DDBJ whole genome shotgun (WGS) entry which is preliminary data.</text>
</comment>
<evidence type="ECO:0008006" key="3">
    <source>
        <dbReference type="Google" id="ProtNLM"/>
    </source>
</evidence>
<dbReference type="RefSeq" id="WP_157051918.1">
    <property type="nucleotide sequence ID" value="NZ_JQCF01000009.1"/>
</dbReference>
<organism evidence="1 2">
    <name type="scientific">Companilactobacillus kimchiensis</name>
    <dbReference type="NCBI Taxonomy" id="993692"/>
    <lineage>
        <taxon>Bacteria</taxon>
        <taxon>Bacillati</taxon>
        <taxon>Bacillota</taxon>
        <taxon>Bacilli</taxon>
        <taxon>Lactobacillales</taxon>
        <taxon>Lactobacillaceae</taxon>
        <taxon>Companilactobacillus</taxon>
    </lineage>
</organism>
<evidence type="ECO:0000313" key="2">
    <source>
        <dbReference type="Proteomes" id="UP000051006"/>
    </source>
</evidence>
<protein>
    <recommendedName>
        <fullName evidence="3">Bacteriocin</fullName>
    </recommendedName>
</protein>
<evidence type="ECO:0000313" key="1">
    <source>
        <dbReference type="EMBL" id="KRN99407.1"/>
    </source>
</evidence>
<dbReference type="EMBL" id="JQCF01000009">
    <property type="protein sequence ID" value="KRN99407.1"/>
    <property type="molecule type" value="Genomic_DNA"/>
</dbReference>